<protein>
    <submittedName>
        <fullName evidence="1">Uncharacterized protein</fullName>
    </submittedName>
</protein>
<organism evidence="1 2">
    <name type="scientific">Aromatoleum toluolicum</name>
    <dbReference type="NCBI Taxonomy" id="90060"/>
    <lineage>
        <taxon>Bacteria</taxon>
        <taxon>Pseudomonadati</taxon>
        <taxon>Pseudomonadota</taxon>
        <taxon>Betaproteobacteria</taxon>
        <taxon>Rhodocyclales</taxon>
        <taxon>Rhodocyclaceae</taxon>
        <taxon>Aromatoleum</taxon>
    </lineage>
</organism>
<keyword evidence="2" id="KW-1185">Reference proteome</keyword>
<dbReference type="EMBL" id="WTVS01000027">
    <property type="protein sequence ID" value="NMF98478.1"/>
    <property type="molecule type" value="Genomic_DNA"/>
</dbReference>
<proteinExistence type="predicted"/>
<sequence>MYVLEGDKSAASRELLSRFTAPYYLLHGTDGKLGTGIRLLDCGDMMITMDVPTDFEKSLLRGKPAAVHP</sequence>
<dbReference type="RefSeq" id="WP_018992662.1">
    <property type="nucleotide sequence ID" value="NZ_WTVS01000027.1"/>
</dbReference>
<evidence type="ECO:0000313" key="2">
    <source>
        <dbReference type="Proteomes" id="UP000634522"/>
    </source>
</evidence>
<name>A0ABX1NGP5_9RHOO</name>
<comment type="caution">
    <text evidence="1">The sequence shown here is derived from an EMBL/GenBank/DDBJ whole genome shotgun (WGS) entry which is preliminary data.</text>
</comment>
<reference evidence="1 2" key="1">
    <citation type="submission" date="2019-12" db="EMBL/GenBank/DDBJ databases">
        <title>Comparative genomics gives insights into the taxonomy of the Azoarcus-Aromatoleum group and reveals separate origins of nif in the plant-associated Azoarcus and non-plant-associated Aromatoleum sub-groups.</title>
        <authorList>
            <person name="Lafos M."/>
            <person name="Maluk M."/>
            <person name="Batista M."/>
            <person name="Junghare M."/>
            <person name="Carmona M."/>
            <person name="Faoro H."/>
            <person name="Cruz L.M."/>
            <person name="Battistoni F."/>
            <person name="De Souza E."/>
            <person name="Pedrosa F."/>
            <person name="Chen W.-M."/>
            <person name="Poole P.S."/>
            <person name="Dixon R.A."/>
            <person name="James E.K."/>
        </authorList>
    </citation>
    <scope>NUCLEOTIDE SEQUENCE [LARGE SCALE GENOMIC DNA]</scope>
    <source>
        <strain evidence="1 2">T</strain>
    </source>
</reference>
<gene>
    <name evidence="1" type="ORF">GPA27_13905</name>
</gene>
<accession>A0ABX1NGP5</accession>
<evidence type="ECO:0000313" key="1">
    <source>
        <dbReference type="EMBL" id="NMF98478.1"/>
    </source>
</evidence>
<dbReference type="Proteomes" id="UP000634522">
    <property type="component" value="Unassembled WGS sequence"/>
</dbReference>